<dbReference type="AlphaFoldDB" id="A0A7J7MZF1"/>
<evidence type="ECO:0000313" key="2">
    <source>
        <dbReference type="Proteomes" id="UP000541444"/>
    </source>
</evidence>
<keyword evidence="2" id="KW-1185">Reference proteome</keyword>
<dbReference type="EMBL" id="JACGCM010001165">
    <property type="protein sequence ID" value="KAF6160273.1"/>
    <property type="molecule type" value="Genomic_DNA"/>
</dbReference>
<proteinExistence type="predicted"/>
<accession>A0A7J7MZF1</accession>
<sequence>MVGIIYHANFAVRRLHLLTPNTCAIHATLQQQTQYQGSGCNSKLTIYRNNYYNNIRERNTNIASTFGARID</sequence>
<comment type="caution">
    <text evidence="1">The sequence shown here is derived from an EMBL/GenBank/DDBJ whole genome shotgun (WGS) entry which is preliminary data.</text>
</comment>
<evidence type="ECO:0000313" key="1">
    <source>
        <dbReference type="EMBL" id="KAF6160273.1"/>
    </source>
</evidence>
<name>A0A7J7MZF1_9MAGN</name>
<organism evidence="1 2">
    <name type="scientific">Kingdonia uniflora</name>
    <dbReference type="NCBI Taxonomy" id="39325"/>
    <lineage>
        <taxon>Eukaryota</taxon>
        <taxon>Viridiplantae</taxon>
        <taxon>Streptophyta</taxon>
        <taxon>Embryophyta</taxon>
        <taxon>Tracheophyta</taxon>
        <taxon>Spermatophyta</taxon>
        <taxon>Magnoliopsida</taxon>
        <taxon>Ranunculales</taxon>
        <taxon>Circaeasteraceae</taxon>
        <taxon>Kingdonia</taxon>
    </lineage>
</organism>
<protein>
    <submittedName>
        <fullName evidence="1">Uncharacterized protein</fullName>
    </submittedName>
</protein>
<dbReference type="Proteomes" id="UP000541444">
    <property type="component" value="Unassembled WGS sequence"/>
</dbReference>
<reference evidence="1 2" key="1">
    <citation type="journal article" date="2020" name="IScience">
        <title>Genome Sequencing of the Endangered Kingdonia uniflora (Circaeasteraceae, Ranunculales) Reveals Potential Mechanisms of Evolutionary Specialization.</title>
        <authorList>
            <person name="Sun Y."/>
            <person name="Deng T."/>
            <person name="Zhang A."/>
            <person name="Moore M.J."/>
            <person name="Landis J.B."/>
            <person name="Lin N."/>
            <person name="Zhang H."/>
            <person name="Zhang X."/>
            <person name="Huang J."/>
            <person name="Zhang X."/>
            <person name="Sun H."/>
            <person name="Wang H."/>
        </authorList>
    </citation>
    <scope>NUCLEOTIDE SEQUENCE [LARGE SCALE GENOMIC DNA]</scope>
    <source>
        <strain evidence="1">TB1705</strain>
        <tissue evidence="1">Leaf</tissue>
    </source>
</reference>
<gene>
    <name evidence="1" type="ORF">GIB67_019042</name>
</gene>